<accession>A0ABX9Q5Q6</accession>
<dbReference type="Proteomes" id="UP000278907">
    <property type="component" value="Unassembled WGS sequence"/>
</dbReference>
<name>A0ABX9Q5Q6_9BACT</name>
<reference evidence="1 2" key="1">
    <citation type="submission" date="2018-09" db="EMBL/GenBank/DDBJ databases">
        <authorList>
            <person name="Livingstone P.G."/>
            <person name="Whitworth D.E."/>
        </authorList>
    </citation>
    <scope>NUCLEOTIDE SEQUENCE [LARGE SCALE GENOMIC DNA]</scope>
    <source>
        <strain evidence="1 2">CA031B</strain>
    </source>
</reference>
<feature type="non-terminal residue" evidence="1">
    <location>
        <position position="76"/>
    </location>
</feature>
<dbReference type="RefSeq" id="WP_208734658.1">
    <property type="nucleotide sequence ID" value="NZ_RAWI01001102.1"/>
</dbReference>
<evidence type="ECO:0000313" key="1">
    <source>
        <dbReference type="EMBL" id="RKH80689.1"/>
    </source>
</evidence>
<keyword evidence="2" id="KW-1185">Reference proteome</keyword>
<dbReference type="EMBL" id="RAWI01001102">
    <property type="protein sequence ID" value="RKH80689.1"/>
    <property type="molecule type" value="Genomic_DNA"/>
</dbReference>
<protein>
    <submittedName>
        <fullName evidence="1">AMP-dependent synthetase</fullName>
    </submittedName>
</protein>
<evidence type="ECO:0000313" key="2">
    <source>
        <dbReference type="Proteomes" id="UP000278907"/>
    </source>
</evidence>
<proteinExistence type="predicted"/>
<gene>
    <name evidence="1" type="ORF">D7Y13_43250</name>
</gene>
<sequence length="76" mass="8018">MKSALDTAIDAVVDGIIAPGGMMAVGIAPVGGIRLPVFVNAPANLRDYLALFFGAQADKEFVVYRDERLSFAAVYA</sequence>
<comment type="caution">
    <text evidence="1">The sequence shown here is derived from an EMBL/GenBank/DDBJ whole genome shotgun (WGS) entry which is preliminary data.</text>
</comment>
<organism evidence="1 2">
    <name type="scientific">Corallococcus praedator</name>
    <dbReference type="NCBI Taxonomy" id="2316724"/>
    <lineage>
        <taxon>Bacteria</taxon>
        <taxon>Pseudomonadati</taxon>
        <taxon>Myxococcota</taxon>
        <taxon>Myxococcia</taxon>
        <taxon>Myxococcales</taxon>
        <taxon>Cystobacterineae</taxon>
        <taxon>Myxococcaceae</taxon>
        <taxon>Corallococcus</taxon>
    </lineage>
</organism>